<evidence type="ECO:0000256" key="4">
    <source>
        <dbReference type="ARBA" id="ARBA00022692"/>
    </source>
</evidence>
<name>A0A916QAR0_9BACL</name>
<dbReference type="EMBL" id="BMAQ01000004">
    <property type="protein sequence ID" value="GFR37301.1"/>
    <property type="molecule type" value="Genomic_DNA"/>
</dbReference>
<feature type="transmembrane region" description="Helical" evidence="7">
    <location>
        <begin position="127"/>
        <end position="145"/>
    </location>
</feature>
<feature type="transmembrane region" description="Helical" evidence="7">
    <location>
        <begin position="151"/>
        <end position="175"/>
    </location>
</feature>
<feature type="transmembrane region" description="Helical" evidence="7">
    <location>
        <begin position="257"/>
        <end position="277"/>
    </location>
</feature>
<dbReference type="PANTHER" id="PTHR42920">
    <property type="entry name" value="OS03G0707200 PROTEIN-RELATED"/>
    <property type="match status" value="1"/>
</dbReference>
<dbReference type="GO" id="GO:0005886">
    <property type="term" value="C:plasma membrane"/>
    <property type="evidence" value="ECO:0007669"/>
    <property type="project" value="UniProtKB-SubCell"/>
</dbReference>
<comment type="similarity">
    <text evidence="2">Belongs to the EamA transporter family.</text>
</comment>
<protein>
    <submittedName>
        <fullName evidence="9">Transporter</fullName>
    </submittedName>
</protein>
<accession>A0A916QAR0</accession>
<evidence type="ECO:0000256" key="2">
    <source>
        <dbReference type="ARBA" id="ARBA00007362"/>
    </source>
</evidence>
<comment type="caution">
    <text evidence="9">The sequence shown here is derived from an EMBL/GenBank/DDBJ whole genome shotgun (WGS) entry which is preliminary data.</text>
</comment>
<keyword evidence="5 7" id="KW-1133">Transmembrane helix</keyword>
<dbReference type="Pfam" id="PF00892">
    <property type="entry name" value="EamA"/>
    <property type="match status" value="2"/>
</dbReference>
<reference evidence="9" key="1">
    <citation type="submission" date="2020-08" db="EMBL/GenBank/DDBJ databases">
        <authorList>
            <person name="Uke A."/>
            <person name="Chhe C."/>
            <person name="Baramee S."/>
            <person name="Kosugi A."/>
        </authorList>
    </citation>
    <scope>NUCLEOTIDE SEQUENCE</scope>
    <source>
        <strain evidence="9">DA-C8</strain>
    </source>
</reference>
<evidence type="ECO:0000313" key="9">
    <source>
        <dbReference type="EMBL" id="GFR37301.1"/>
    </source>
</evidence>
<feature type="transmembrane region" description="Helical" evidence="7">
    <location>
        <begin position="68"/>
        <end position="87"/>
    </location>
</feature>
<feature type="domain" description="EamA" evidence="8">
    <location>
        <begin position="7"/>
        <end position="144"/>
    </location>
</feature>
<feature type="domain" description="EamA" evidence="8">
    <location>
        <begin position="163"/>
        <end position="295"/>
    </location>
</feature>
<dbReference type="InterPro" id="IPR000620">
    <property type="entry name" value="EamA_dom"/>
</dbReference>
<organism evidence="9 10">
    <name type="scientific">Insulibacter thermoxylanivorax</name>
    <dbReference type="NCBI Taxonomy" id="2749268"/>
    <lineage>
        <taxon>Bacteria</taxon>
        <taxon>Bacillati</taxon>
        <taxon>Bacillota</taxon>
        <taxon>Bacilli</taxon>
        <taxon>Bacillales</taxon>
        <taxon>Paenibacillaceae</taxon>
        <taxon>Insulibacter</taxon>
    </lineage>
</organism>
<feature type="transmembrane region" description="Helical" evidence="7">
    <location>
        <begin position="187"/>
        <end position="214"/>
    </location>
</feature>
<dbReference type="RefSeq" id="WP_200965584.1">
    <property type="nucleotide sequence ID" value="NZ_BMAQ01000004.1"/>
</dbReference>
<dbReference type="InterPro" id="IPR051258">
    <property type="entry name" value="Diverse_Substrate_Transporter"/>
</dbReference>
<feature type="transmembrane region" description="Helical" evidence="7">
    <location>
        <begin position="38"/>
        <end position="56"/>
    </location>
</feature>
<evidence type="ECO:0000256" key="1">
    <source>
        <dbReference type="ARBA" id="ARBA00004651"/>
    </source>
</evidence>
<feature type="transmembrane region" description="Helical" evidence="7">
    <location>
        <begin position="99"/>
        <end position="120"/>
    </location>
</feature>
<dbReference type="SUPFAM" id="SSF103481">
    <property type="entry name" value="Multidrug resistance efflux transporter EmrE"/>
    <property type="match status" value="1"/>
</dbReference>
<dbReference type="AlphaFoldDB" id="A0A916QAR0"/>
<feature type="transmembrane region" description="Helical" evidence="7">
    <location>
        <begin position="283"/>
        <end position="301"/>
    </location>
</feature>
<evidence type="ECO:0000256" key="6">
    <source>
        <dbReference type="ARBA" id="ARBA00023136"/>
    </source>
</evidence>
<keyword evidence="10" id="KW-1185">Reference proteome</keyword>
<dbReference type="Proteomes" id="UP000654993">
    <property type="component" value="Unassembled WGS sequence"/>
</dbReference>
<evidence type="ECO:0000259" key="8">
    <source>
        <dbReference type="Pfam" id="PF00892"/>
    </source>
</evidence>
<gene>
    <name evidence="9" type="ORF">PRECH8_05970</name>
</gene>
<proteinExistence type="inferred from homology"/>
<evidence type="ECO:0000256" key="5">
    <source>
        <dbReference type="ARBA" id="ARBA00022989"/>
    </source>
</evidence>
<sequence>MGNRVLFGAFLCFIAAVSWGAMFPVAHAAFRYIDPFCLTIIRYGAVSLLLVPLLWWKEGRQAFRLEGRGLTLWFYGTMAFTVYNLLIFWGEDLLGEPGIMVASIMESLMPMISVVIGWFIFRKRAHAFTMICVLISFAGAVSVITKGDIQAFLGAAGQIIPSILILIAVIGWVIYTNGSEKFSDWSALRYSTLTCLMGTATAIVITIITTLIGYTPAPTIDGLIAASPHLLFMIIFPGIIALLGWNVGVSILSPLNGLLFINFVPVTTLVISIFQGYEVTACDVIGTILIILSLVSNYLYLSRSDRSLSVKTTSESTVKPVQTLREQTL</sequence>
<evidence type="ECO:0000256" key="7">
    <source>
        <dbReference type="SAM" id="Phobius"/>
    </source>
</evidence>
<evidence type="ECO:0000256" key="3">
    <source>
        <dbReference type="ARBA" id="ARBA00022475"/>
    </source>
</evidence>
<dbReference type="InterPro" id="IPR037185">
    <property type="entry name" value="EmrE-like"/>
</dbReference>
<keyword evidence="3" id="KW-1003">Cell membrane</keyword>
<reference evidence="9" key="2">
    <citation type="journal article" date="2021" name="Data Brief">
        <title>Draft genome sequence data of the facultative, thermophilic, xylanolytic bacterium Paenibacillus sp. strain DA-C8.</title>
        <authorList>
            <person name="Chhe C."/>
            <person name="Uke A."/>
            <person name="Baramee S."/>
            <person name="Ungkulpasvich U."/>
            <person name="Tachaapaikoon C."/>
            <person name="Pason P."/>
            <person name="Waeonukul R."/>
            <person name="Ratanakhanokchai K."/>
            <person name="Kosugi A."/>
        </authorList>
    </citation>
    <scope>NUCLEOTIDE SEQUENCE</scope>
    <source>
        <strain evidence="9">DA-C8</strain>
    </source>
</reference>
<keyword evidence="6 7" id="KW-0472">Membrane</keyword>
<evidence type="ECO:0000313" key="10">
    <source>
        <dbReference type="Proteomes" id="UP000654993"/>
    </source>
</evidence>
<comment type="subcellular location">
    <subcellularLocation>
        <location evidence="1">Cell membrane</location>
        <topology evidence="1">Multi-pass membrane protein</topology>
    </subcellularLocation>
</comment>
<dbReference type="PANTHER" id="PTHR42920:SF14">
    <property type="entry name" value="TRANSPORTER, DRUG_METABOLITE EXPORTER FAMILY"/>
    <property type="match status" value="1"/>
</dbReference>
<keyword evidence="4 7" id="KW-0812">Transmembrane</keyword>
<feature type="transmembrane region" description="Helical" evidence="7">
    <location>
        <begin position="226"/>
        <end position="245"/>
    </location>
</feature>